<comment type="caution">
    <text evidence="1">The sequence shown here is derived from an EMBL/GenBank/DDBJ whole genome shotgun (WGS) entry which is preliminary data.</text>
</comment>
<sequence>MYANLNSRRPGAGQGSKDGKWIYEKMVVELIYYDKAVSSNIPYIIEEVADPMATPNLIPVPLDLKPEPYVHLKHPVNAVRFHPEENLNLRDNFARNERLSSVDGSDIISNKTAKPALASQPAAFTETTDWIAENPFFGVPIPDETAVKLPVPTPTEVKHVKAIDSFVAEPYYSPPIISPMIISSTSPKDIFSTDDISFNPSGDSYSLLNSADLNTVETQEPVLKSLNLSRNELYVTGLYDMRPENRVSTEEKLRKRKQLRHKKQIDKEVAVFESLQEKSKHDLTRSFKSLTTLKKKLISGPQKRMLVSKTMVSPKQNLDAANWRRYQKEHEECEMESALKNVLQEGILARLKTLAARPKIEDPRFGQKGVRGKPPLHNKTHNSVVVANSSNINFSHFGHKCRPVDGLDDELNSYDIASPGNQAIRQAKNQ</sequence>
<evidence type="ECO:0000313" key="2">
    <source>
        <dbReference type="Proteomes" id="UP001497497"/>
    </source>
</evidence>
<organism evidence="1 2">
    <name type="scientific">Lymnaea stagnalis</name>
    <name type="common">Great pond snail</name>
    <name type="synonym">Helix stagnalis</name>
    <dbReference type="NCBI Taxonomy" id="6523"/>
    <lineage>
        <taxon>Eukaryota</taxon>
        <taxon>Metazoa</taxon>
        <taxon>Spiralia</taxon>
        <taxon>Lophotrochozoa</taxon>
        <taxon>Mollusca</taxon>
        <taxon>Gastropoda</taxon>
        <taxon>Heterobranchia</taxon>
        <taxon>Euthyneura</taxon>
        <taxon>Panpulmonata</taxon>
        <taxon>Hygrophila</taxon>
        <taxon>Lymnaeoidea</taxon>
        <taxon>Lymnaeidae</taxon>
        <taxon>Lymnaea</taxon>
    </lineage>
</organism>
<dbReference type="EMBL" id="CAXITT010000061">
    <property type="protein sequence ID" value="CAL1530074.1"/>
    <property type="molecule type" value="Genomic_DNA"/>
</dbReference>
<accession>A0AAV2H8N5</accession>
<feature type="non-terminal residue" evidence="1">
    <location>
        <position position="430"/>
    </location>
</feature>
<keyword evidence="2" id="KW-1185">Reference proteome</keyword>
<dbReference type="Proteomes" id="UP001497497">
    <property type="component" value="Unassembled WGS sequence"/>
</dbReference>
<gene>
    <name evidence="1" type="ORF">GSLYS_00004207001</name>
</gene>
<evidence type="ECO:0000313" key="1">
    <source>
        <dbReference type="EMBL" id="CAL1530074.1"/>
    </source>
</evidence>
<name>A0AAV2H8N5_LYMST</name>
<proteinExistence type="predicted"/>
<dbReference type="AlphaFoldDB" id="A0AAV2H8N5"/>
<protein>
    <submittedName>
        <fullName evidence="1">Uncharacterized protein</fullName>
    </submittedName>
</protein>
<reference evidence="1 2" key="1">
    <citation type="submission" date="2024-04" db="EMBL/GenBank/DDBJ databases">
        <authorList>
            <consortium name="Genoscope - CEA"/>
            <person name="William W."/>
        </authorList>
    </citation>
    <scope>NUCLEOTIDE SEQUENCE [LARGE SCALE GENOMIC DNA]</scope>
</reference>